<evidence type="ECO:0000256" key="1">
    <source>
        <dbReference type="ARBA" id="ARBA00004123"/>
    </source>
</evidence>
<keyword evidence="5" id="KW-0539">Nucleus</keyword>
<dbReference type="GO" id="GO:0005634">
    <property type="term" value="C:nucleus"/>
    <property type="evidence" value="ECO:0007669"/>
    <property type="project" value="UniProtKB-SubCell"/>
</dbReference>
<evidence type="ECO:0000256" key="6">
    <source>
        <dbReference type="PROSITE-ProRule" id="PRU00176"/>
    </source>
</evidence>
<feature type="compositionally biased region" description="Basic residues" evidence="7">
    <location>
        <begin position="29"/>
        <end position="40"/>
    </location>
</feature>
<dbReference type="InterPro" id="IPR000504">
    <property type="entry name" value="RRM_dom"/>
</dbReference>
<feature type="region of interest" description="Disordered" evidence="7">
    <location>
        <begin position="1257"/>
        <end position="1349"/>
    </location>
</feature>
<keyword evidence="10" id="KW-1185">Reference proteome</keyword>
<feature type="region of interest" description="Disordered" evidence="7">
    <location>
        <begin position="836"/>
        <end position="883"/>
    </location>
</feature>
<evidence type="ECO:0000313" key="10">
    <source>
        <dbReference type="Proteomes" id="UP000799436"/>
    </source>
</evidence>
<proteinExistence type="predicted"/>
<dbReference type="Pfam" id="PF00076">
    <property type="entry name" value="RRM_1"/>
    <property type="match status" value="3"/>
</dbReference>
<feature type="region of interest" description="Disordered" evidence="7">
    <location>
        <begin position="1145"/>
        <end position="1176"/>
    </location>
</feature>
<keyword evidence="4" id="KW-0508">mRNA splicing</keyword>
<dbReference type="Pfam" id="PF16842">
    <property type="entry name" value="RRM_occluded"/>
    <property type="match status" value="1"/>
</dbReference>
<evidence type="ECO:0000313" key="9">
    <source>
        <dbReference type="EMBL" id="KAF2773023.1"/>
    </source>
</evidence>
<sequence>MDINALLAPESSAGTLHERSSSGSDPPRKTTKTQRPKGARRITTGTSSLSREVHRSPDRTLPQYAPLPLPGNGSAGYPANAPHAIPPQNIVQSAPGFRPLPTPHQTPPVPTTSYPSRPVQNPVYQSYPPNRQTPQRPAVTDRSSSSPSTTTPQMEVLADVASRQVHRPTSRTNSGGSIRQADIDAQRSPFFGHQPQPPPIFRNKSGQSLADLTMAEAPSQTPPPRSFTSNSLSEAELQTVTELLGYLRENSYAYDSHVQLINLLHKGFLAHVYPPSDAEEIAQQDPHSYGLLNELRQAREAMDSRFAVGEEIWADWLADEVLIAKSGEERVNVTELYQKAVSDEPASVKLWVAYADFVQVNQAACHDLEGSDQTGWTQEDKELCKELFTKEMLANVLEQAVAATQWRIDASHLLWDRFADLALQTFPSAPFSGDVLRLREMFIQRLQIPHATSAQTAQLFWHIINKFEPNNWELIMAQVNEIAEPARRQVTMREAHEVAVQRSEESGDRAALFSAFNDYLQWDRKHRDRGAFAHELSCSLYDRALIRFPTYTEWWIDYIDLVVSHGSAAAPLLPLIERATRHCPWSGDLWGKRILRSAVENKPYFEVDHTKHRATNSGLLDIGGLEELLKVLQQWCNYLRRHAFAITSSEDNQDTAEVGIVQALEDIQRAGVTVYGKEFKGDPLYRLEAIQIKFLTEARRLNDAREIWRRLVAVQKDSYDFWHKYYQWEILLWGSDRLNDACRVETKENGPHLATAVVQEALSSKHIDLPEKAVELYLLHFEHHESAEKYQAALIEARNFEKRLAMRRAREAEAAAAEVVHQPAAVVETQPMAVAGGKRKAEDVITNGECSKKPKSDTPQASSSGEASASASAQIKRDREHNTVTMRNLSAEVTELDIQKFFRDIGKPISINILKGNDGETASATVEFESHEDVVAAKTRNGKELGGHEVRIHGGSQNTLYVTNYPAEYDETAIRNLFEGYGEIISVRLPSLKYNNRRRFCYVQFLNEETTRAVEAAMDGKMIDGQHKLLAKVSNPDAKKQRSGAQAEGRELFVKNIDRNASEAEVTNYFNQYGNVAGINVVKLVNGKRTGTAFIVFSTADEANAALAANNKPFKDRILHVELSTSKAEGRTAPMERARKTDVIVKGTTPEPDGTNGQRGSDVSTASAPHGHDENFRTARERKIAIFNLPDTVNDARIRAAMEHHGPIIKIQLRYQEKGAIVEFANIKDAFNVRSGVDVSSLGDEVKTGDVADLLGRKGKQQQSNVGAGAGKLLGAPSGISRPSQRGGRRGGLGFKRGGLGFSGPTKTNSDGAGTSEPASGGKSNADFRAMVEAGKPAPSASKPAENES</sequence>
<dbReference type="EMBL" id="ML995812">
    <property type="protein sequence ID" value="KAF2773023.1"/>
    <property type="molecule type" value="Genomic_DNA"/>
</dbReference>
<feature type="compositionally biased region" description="Low complexity" evidence="7">
    <location>
        <begin position="1336"/>
        <end position="1349"/>
    </location>
</feature>
<dbReference type="CDD" id="cd00590">
    <property type="entry name" value="RRM_SF"/>
    <property type="match status" value="1"/>
</dbReference>
<keyword evidence="6" id="KW-0694">RNA-binding</keyword>
<feature type="domain" description="RRM" evidence="8">
    <location>
        <begin position="1050"/>
        <end position="1126"/>
    </location>
</feature>
<dbReference type="GO" id="GO:0006397">
    <property type="term" value="P:mRNA processing"/>
    <property type="evidence" value="ECO:0007669"/>
    <property type="project" value="UniProtKB-KW"/>
</dbReference>
<accession>A0A6G1LJ85</accession>
<dbReference type="InterPro" id="IPR031766">
    <property type="entry name" value="RRM_occluded"/>
</dbReference>
<evidence type="ECO:0000256" key="3">
    <source>
        <dbReference type="ARBA" id="ARBA00022737"/>
    </source>
</evidence>
<keyword evidence="3" id="KW-0677">Repeat</keyword>
<feature type="domain" description="RRM" evidence="8">
    <location>
        <begin position="882"/>
        <end position="957"/>
    </location>
</feature>
<evidence type="ECO:0000256" key="4">
    <source>
        <dbReference type="ARBA" id="ARBA00023187"/>
    </source>
</evidence>
<protein>
    <recommendedName>
        <fullName evidence="8">RRM domain-containing protein</fullName>
    </recommendedName>
</protein>
<feature type="domain" description="RRM" evidence="8">
    <location>
        <begin position="958"/>
        <end position="1036"/>
    </location>
</feature>
<name>A0A6G1LJ85_9PEZI</name>
<comment type="subcellular location">
    <subcellularLocation>
        <location evidence="1">Nucleus</location>
    </subcellularLocation>
</comment>
<dbReference type="Gene3D" id="1.25.40.10">
    <property type="entry name" value="Tetratricopeptide repeat domain"/>
    <property type="match status" value="2"/>
</dbReference>
<dbReference type="PROSITE" id="PS50102">
    <property type="entry name" value="RRM"/>
    <property type="match status" value="3"/>
</dbReference>
<feature type="compositionally biased region" description="Polar residues" evidence="7">
    <location>
        <begin position="113"/>
        <end position="135"/>
    </location>
</feature>
<organism evidence="9 10">
    <name type="scientific">Teratosphaeria nubilosa</name>
    <dbReference type="NCBI Taxonomy" id="161662"/>
    <lineage>
        <taxon>Eukaryota</taxon>
        <taxon>Fungi</taxon>
        <taxon>Dikarya</taxon>
        <taxon>Ascomycota</taxon>
        <taxon>Pezizomycotina</taxon>
        <taxon>Dothideomycetes</taxon>
        <taxon>Dothideomycetidae</taxon>
        <taxon>Mycosphaerellales</taxon>
        <taxon>Teratosphaeriaceae</taxon>
        <taxon>Teratosphaeria</taxon>
    </lineage>
</organism>
<keyword evidence="2" id="KW-0507">mRNA processing</keyword>
<evidence type="ECO:0000256" key="5">
    <source>
        <dbReference type="ARBA" id="ARBA00023242"/>
    </source>
</evidence>
<feature type="compositionally biased region" description="Low complexity" evidence="7">
    <location>
        <begin position="861"/>
        <end position="873"/>
    </location>
</feature>
<reference evidence="9" key="1">
    <citation type="journal article" date="2020" name="Stud. Mycol.">
        <title>101 Dothideomycetes genomes: a test case for predicting lifestyles and emergence of pathogens.</title>
        <authorList>
            <person name="Haridas S."/>
            <person name="Albert R."/>
            <person name="Binder M."/>
            <person name="Bloem J."/>
            <person name="Labutti K."/>
            <person name="Salamov A."/>
            <person name="Andreopoulos B."/>
            <person name="Baker S."/>
            <person name="Barry K."/>
            <person name="Bills G."/>
            <person name="Bluhm B."/>
            <person name="Cannon C."/>
            <person name="Castanera R."/>
            <person name="Culley D."/>
            <person name="Daum C."/>
            <person name="Ezra D."/>
            <person name="Gonzalez J."/>
            <person name="Henrissat B."/>
            <person name="Kuo A."/>
            <person name="Liang C."/>
            <person name="Lipzen A."/>
            <person name="Lutzoni F."/>
            <person name="Magnuson J."/>
            <person name="Mondo S."/>
            <person name="Nolan M."/>
            <person name="Ohm R."/>
            <person name="Pangilinan J."/>
            <person name="Park H.-J."/>
            <person name="Ramirez L."/>
            <person name="Alfaro M."/>
            <person name="Sun H."/>
            <person name="Tritt A."/>
            <person name="Yoshinaga Y."/>
            <person name="Zwiers L.-H."/>
            <person name="Turgeon B."/>
            <person name="Goodwin S."/>
            <person name="Spatafora J."/>
            <person name="Crous P."/>
            <person name="Grigoriev I."/>
        </authorList>
    </citation>
    <scope>NUCLEOTIDE SEQUENCE</scope>
    <source>
        <strain evidence="9">CBS 116005</strain>
    </source>
</reference>
<feature type="compositionally biased region" description="Polar residues" evidence="7">
    <location>
        <begin position="1155"/>
        <end position="1167"/>
    </location>
</feature>
<dbReference type="Proteomes" id="UP000799436">
    <property type="component" value="Unassembled WGS sequence"/>
</dbReference>
<dbReference type="InterPro" id="IPR011990">
    <property type="entry name" value="TPR-like_helical_dom_sf"/>
</dbReference>
<feature type="region of interest" description="Disordered" evidence="7">
    <location>
        <begin position="1"/>
        <end position="180"/>
    </location>
</feature>
<evidence type="ECO:0000256" key="2">
    <source>
        <dbReference type="ARBA" id="ARBA00022664"/>
    </source>
</evidence>
<dbReference type="OrthoDB" id="360390at2759"/>
<evidence type="ECO:0000256" key="7">
    <source>
        <dbReference type="SAM" id="MobiDB-lite"/>
    </source>
</evidence>
<dbReference type="InterPro" id="IPR035979">
    <property type="entry name" value="RBD_domain_sf"/>
</dbReference>
<dbReference type="GO" id="GO:0008380">
    <property type="term" value="P:RNA splicing"/>
    <property type="evidence" value="ECO:0007669"/>
    <property type="project" value="UniProtKB-KW"/>
</dbReference>
<feature type="compositionally biased region" description="Gly residues" evidence="7">
    <location>
        <begin position="1290"/>
        <end position="1302"/>
    </location>
</feature>
<feature type="compositionally biased region" description="Low complexity" evidence="7">
    <location>
        <begin position="143"/>
        <end position="152"/>
    </location>
</feature>
<dbReference type="InterPro" id="IPR012677">
    <property type="entry name" value="Nucleotide-bd_a/b_plait_sf"/>
</dbReference>
<gene>
    <name evidence="9" type="ORF">EJ03DRAFT_333664</name>
</gene>
<dbReference type="InterPro" id="IPR003107">
    <property type="entry name" value="HAT"/>
</dbReference>
<dbReference type="Gene3D" id="3.30.70.330">
    <property type="match status" value="4"/>
</dbReference>
<evidence type="ECO:0000259" key="8">
    <source>
        <dbReference type="PROSITE" id="PS50102"/>
    </source>
</evidence>
<dbReference type="SMART" id="SM00360">
    <property type="entry name" value="RRM"/>
    <property type="match status" value="4"/>
</dbReference>
<dbReference type="SMART" id="SM00386">
    <property type="entry name" value="HAT"/>
    <property type="match status" value="3"/>
</dbReference>
<feature type="compositionally biased region" description="Pro residues" evidence="7">
    <location>
        <begin position="98"/>
        <end position="110"/>
    </location>
</feature>
<dbReference type="SUPFAM" id="SSF54928">
    <property type="entry name" value="RNA-binding domain, RBD"/>
    <property type="match status" value="2"/>
</dbReference>
<feature type="compositionally biased region" description="Low complexity" evidence="7">
    <location>
        <begin position="1277"/>
        <end position="1286"/>
    </location>
</feature>
<dbReference type="GO" id="GO:0003723">
    <property type="term" value="F:RNA binding"/>
    <property type="evidence" value="ECO:0007669"/>
    <property type="project" value="UniProtKB-UniRule"/>
</dbReference>
<dbReference type="SUPFAM" id="SSF48452">
    <property type="entry name" value="TPR-like"/>
    <property type="match status" value="1"/>
</dbReference>
<dbReference type="PANTHER" id="PTHR17204">
    <property type="entry name" value="PRE-MRNA PROCESSING PROTEIN PRP39-RELATED"/>
    <property type="match status" value="1"/>
</dbReference>